<dbReference type="InterPro" id="IPR020612">
    <property type="entry name" value="Methylthiotransferase_CS"/>
</dbReference>
<reference evidence="18" key="1">
    <citation type="journal article" date="2011" name="Environ. Microbiol.">
        <title>Genomic insights into the metabolic potential of the polycyclic aromatic hydrocarbon degrading sulfate-reducing Deltaproteobacterium N47.</title>
        <authorList>
            <person name="Bergmann F."/>
            <person name="Selesi D."/>
            <person name="Weinmaier T."/>
            <person name="Tischler P."/>
            <person name="Rattei T."/>
            <person name="Meckenstock R.U."/>
        </authorList>
    </citation>
    <scope>NUCLEOTIDE SEQUENCE</scope>
</reference>
<evidence type="ECO:0000256" key="1">
    <source>
        <dbReference type="ARBA" id="ARBA00001966"/>
    </source>
</evidence>
<dbReference type="SFLD" id="SFLDG01061">
    <property type="entry name" value="methylthiotransferase"/>
    <property type="match status" value="1"/>
</dbReference>
<evidence type="ECO:0000256" key="9">
    <source>
        <dbReference type="ARBA" id="ARBA00022723"/>
    </source>
</evidence>
<dbReference type="InterPro" id="IPR006467">
    <property type="entry name" value="MiaB-like_bact"/>
</dbReference>
<dbReference type="SFLD" id="SFLDS00029">
    <property type="entry name" value="Radical_SAM"/>
    <property type="match status" value="1"/>
</dbReference>
<evidence type="ECO:0000256" key="8">
    <source>
        <dbReference type="ARBA" id="ARBA00022694"/>
    </source>
</evidence>
<dbReference type="GO" id="GO:0051539">
    <property type="term" value="F:4 iron, 4 sulfur cluster binding"/>
    <property type="evidence" value="ECO:0007669"/>
    <property type="project" value="UniProtKB-KW"/>
</dbReference>
<keyword evidence="10" id="KW-0408">Iron</keyword>
<evidence type="ECO:0000256" key="15">
    <source>
        <dbReference type="ARBA" id="ARBA00069898"/>
    </source>
</evidence>
<keyword evidence="4" id="KW-0004">4Fe-4S</keyword>
<dbReference type="GO" id="GO:0046872">
    <property type="term" value="F:metal ion binding"/>
    <property type="evidence" value="ECO:0007669"/>
    <property type="project" value="UniProtKB-KW"/>
</dbReference>
<comment type="function">
    <text evidence="2">Catalyzes the methylthiolation of N6-threonylcarbamoyladenosine (t(6)A), leading to the formation of 2-methylthio-N6-threonylcarbamoyladenosine (ms(2)t(6)A) at position 37 in tRNAs that read codons beginning with adenine.</text>
</comment>
<comment type="similarity">
    <text evidence="14">Belongs to the methylthiotransferase family. MtaB subfamily.</text>
</comment>
<evidence type="ECO:0000256" key="6">
    <source>
        <dbReference type="ARBA" id="ARBA00022679"/>
    </source>
</evidence>
<evidence type="ECO:0000256" key="12">
    <source>
        <dbReference type="ARBA" id="ARBA00031213"/>
    </source>
</evidence>
<keyword evidence="7" id="KW-0949">S-adenosyl-L-methionine</keyword>
<dbReference type="InterPro" id="IPR023404">
    <property type="entry name" value="rSAM_horseshoe"/>
</dbReference>
<dbReference type="PROSITE" id="PS51918">
    <property type="entry name" value="RADICAL_SAM"/>
    <property type="match status" value="1"/>
</dbReference>
<dbReference type="FunFam" id="3.40.50.12160:FF:000004">
    <property type="entry name" value="Threonylcarbamoyladenosine tRNA methylthiotransferase MtaB"/>
    <property type="match status" value="1"/>
</dbReference>
<gene>
    <name evidence="18" type="ORF">N47_E45720</name>
</gene>
<dbReference type="InterPro" id="IPR058240">
    <property type="entry name" value="rSAM_sf"/>
</dbReference>
<dbReference type="PANTHER" id="PTHR11918">
    <property type="entry name" value="RADICAL SAM PROTEINS"/>
    <property type="match status" value="1"/>
</dbReference>
<keyword evidence="5" id="KW-0963">Cytoplasm</keyword>
<dbReference type="SFLD" id="SFLDG01082">
    <property type="entry name" value="B12-binding_domain_containing"/>
    <property type="match status" value="1"/>
</dbReference>
<proteinExistence type="inferred from homology"/>
<sequence>MPKFISTTLGCKVNQCESESISKHLVLSGWLSAEDGTGADVCIINTCTVTAKASMQSRQAIRKAIRLNPEAKIIVTGCYAETESDELKKINGVHHIIGQKEKHKILSLANNCFSDGNPMPCNDELFDENGFMRLPALHSENRTRAFLKIQDGCEAFCTYCIVPYARGKSRSMPFETVIESIKNIKKAGHREVVLSGIHIGKYGLDLSPKTSLLSLLNLLDSLDIIDRIRISSIEPNELVPEIISLAAKSDIICPHFHIPLQSGDNEILKKMRRPYTSEFFKDLILNINNHMPDAAIGVDILAGFPGETDEAFQNTYSLINDLPVTYLHVFPFSPRKNTLAANMAGRVPADIVKSRCAILRKLGSLKKAGFYKKAVGTDINVLIEEKREPQNNLLKGLSPNYIPVLINGDDCMKNSIANVKIQRAYVNYVEGII</sequence>
<dbReference type="GO" id="GO:0035598">
    <property type="term" value="F:tRNA (N(6)-L-threonylcarbamoyladenosine(37)-C(2))-methylthiotransferase activity"/>
    <property type="evidence" value="ECO:0007669"/>
    <property type="project" value="UniProtKB-EC"/>
</dbReference>
<feature type="domain" description="Radical SAM core" evidence="17">
    <location>
        <begin position="139"/>
        <end position="371"/>
    </location>
</feature>
<dbReference type="PROSITE" id="PS01278">
    <property type="entry name" value="MTTASE_RADICAL"/>
    <property type="match status" value="1"/>
</dbReference>
<dbReference type="Pfam" id="PF04055">
    <property type="entry name" value="Radical_SAM"/>
    <property type="match status" value="1"/>
</dbReference>
<keyword evidence="8" id="KW-0819">tRNA processing</keyword>
<dbReference type="EMBL" id="FR695877">
    <property type="protein sequence ID" value="CBX31060.1"/>
    <property type="molecule type" value="Genomic_DNA"/>
</dbReference>
<evidence type="ECO:0000256" key="3">
    <source>
        <dbReference type="ARBA" id="ARBA00013273"/>
    </source>
</evidence>
<organism evidence="18">
    <name type="scientific">uncultured Desulfobacterium sp</name>
    <dbReference type="NCBI Taxonomy" id="201089"/>
    <lineage>
        <taxon>Bacteria</taxon>
        <taxon>Pseudomonadati</taxon>
        <taxon>Thermodesulfobacteriota</taxon>
        <taxon>Desulfobacteria</taxon>
        <taxon>Desulfobacterales</taxon>
        <taxon>Desulfobacteriaceae</taxon>
        <taxon>Desulfobacterium</taxon>
        <taxon>environmental samples</taxon>
    </lineage>
</organism>
<evidence type="ECO:0000313" key="18">
    <source>
        <dbReference type="EMBL" id="CBX31060.1"/>
    </source>
</evidence>
<dbReference type="PROSITE" id="PS51449">
    <property type="entry name" value="MTTASE_N"/>
    <property type="match status" value="1"/>
</dbReference>
<evidence type="ECO:0000256" key="14">
    <source>
        <dbReference type="ARBA" id="ARBA00061574"/>
    </source>
</evidence>
<dbReference type="Pfam" id="PF00919">
    <property type="entry name" value="UPF0004"/>
    <property type="match status" value="1"/>
</dbReference>
<feature type="domain" description="MTTase N-terminal" evidence="16">
    <location>
        <begin position="2"/>
        <end position="114"/>
    </location>
</feature>
<comment type="cofactor">
    <cofactor evidence="1">
        <name>[4Fe-4S] cluster</name>
        <dbReference type="ChEBI" id="CHEBI:49883"/>
    </cofactor>
</comment>
<dbReference type="EC" id="2.8.4.5" evidence="3"/>
<dbReference type="NCBIfam" id="TIGR00089">
    <property type="entry name" value="MiaB/RimO family radical SAM methylthiotransferase"/>
    <property type="match status" value="1"/>
</dbReference>
<evidence type="ECO:0000256" key="5">
    <source>
        <dbReference type="ARBA" id="ARBA00022490"/>
    </source>
</evidence>
<dbReference type="InterPro" id="IPR013848">
    <property type="entry name" value="Methylthiotransferase_N"/>
</dbReference>
<protein>
    <recommendedName>
        <fullName evidence="15">Threonylcarbamoyladenosine tRNA methylthiotransferase MtaB</fullName>
        <ecNumber evidence="3">2.8.4.5</ecNumber>
    </recommendedName>
    <alternativeName>
        <fullName evidence="12">tRNA-t(6)A37 methylthiotransferase</fullName>
    </alternativeName>
</protein>
<dbReference type="NCBIfam" id="TIGR01579">
    <property type="entry name" value="MiaB-like-C"/>
    <property type="match status" value="1"/>
</dbReference>
<dbReference type="InterPro" id="IPR005839">
    <property type="entry name" value="Methylthiotransferase"/>
</dbReference>
<dbReference type="InterPro" id="IPR006638">
    <property type="entry name" value="Elp3/MiaA/NifB-like_rSAM"/>
</dbReference>
<evidence type="ECO:0000259" key="17">
    <source>
        <dbReference type="PROSITE" id="PS51918"/>
    </source>
</evidence>
<evidence type="ECO:0000256" key="13">
    <source>
        <dbReference type="ARBA" id="ARBA00051661"/>
    </source>
</evidence>
<keyword evidence="9" id="KW-0479">Metal-binding</keyword>
<accession>E1YLS7</accession>
<dbReference type="FunFam" id="3.80.30.20:FF:000001">
    <property type="entry name" value="tRNA-2-methylthio-N(6)-dimethylallyladenosine synthase 2"/>
    <property type="match status" value="1"/>
</dbReference>
<evidence type="ECO:0000256" key="2">
    <source>
        <dbReference type="ARBA" id="ARBA00002399"/>
    </source>
</evidence>
<dbReference type="SUPFAM" id="SSF102114">
    <property type="entry name" value="Radical SAM enzymes"/>
    <property type="match status" value="1"/>
</dbReference>
<dbReference type="InterPro" id="IPR007197">
    <property type="entry name" value="rSAM"/>
</dbReference>
<dbReference type="SMART" id="SM00729">
    <property type="entry name" value="Elp3"/>
    <property type="match status" value="1"/>
</dbReference>
<evidence type="ECO:0000256" key="4">
    <source>
        <dbReference type="ARBA" id="ARBA00022485"/>
    </source>
</evidence>
<dbReference type="PANTHER" id="PTHR11918:SF45">
    <property type="entry name" value="THREONYLCARBAMOYLADENOSINE TRNA METHYLTHIOTRANSFERASE"/>
    <property type="match status" value="1"/>
</dbReference>
<evidence type="ECO:0000256" key="10">
    <source>
        <dbReference type="ARBA" id="ARBA00023004"/>
    </source>
</evidence>
<evidence type="ECO:0000256" key="11">
    <source>
        <dbReference type="ARBA" id="ARBA00023014"/>
    </source>
</evidence>
<name>E1YLS7_9BACT</name>
<dbReference type="Gene3D" id="3.80.30.20">
    <property type="entry name" value="tm_1862 like domain"/>
    <property type="match status" value="1"/>
</dbReference>
<dbReference type="InterPro" id="IPR038135">
    <property type="entry name" value="Methylthiotransferase_N_sf"/>
</dbReference>
<keyword evidence="11" id="KW-0411">Iron-sulfur</keyword>
<comment type="catalytic activity">
    <reaction evidence="13">
        <text>N(6)-L-threonylcarbamoyladenosine(37) in tRNA + (sulfur carrier)-SH + AH2 + 2 S-adenosyl-L-methionine = 2-methylsulfanyl-N(6)-L-threonylcarbamoyladenosine(37) in tRNA + (sulfur carrier)-H + 5'-deoxyadenosine + L-methionine + A + S-adenosyl-L-homocysteine + 2 H(+)</text>
        <dbReference type="Rhea" id="RHEA:37075"/>
        <dbReference type="Rhea" id="RHEA-COMP:10163"/>
        <dbReference type="Rhea" id="RHEA-COMP:11092"/>
        <dbReference type="Rhea" id="RHEA-COMP:14737"/>
        <dbReference type="Rhea" id="RHEA-COMP:14739"/>
        <dbReference type="ChEBI" id="CHEBI:13193"/>
        <dbReference type="ChEBI" id="CHEBI:15378"/>
        <dbReference type="ChEBI" id="CHEBI:17319"/>
        <dbReference type="ChEBI" id="CHEBI:17499"/>
        <dbReference type="ChEBI" id="CHEBI:29917"/>
        <dbReference type="ChEBI" id="CHEBI:57844"/>
        <dbReference type="ChEBI" id="CHEBI:57856"/>
        <dbReference type="ChEBI" id="CHEBI:59789"/>
        <dbReference type="ChEBI" id="CHEBI:64428"/>
        <dbReference type="ChEBI" id="CHEBI:74418"/>
        <dbReference type="ChEBI" id="CHEBI:74420"/>
        <dbReference type="EC" id="2.8.4.5"/>
    </reaction>
</comment>
<dbReference type="Gene3D" id="3.40.50.12160">
    <property type="entry name" value="Methylthiotransferase, N-terminal domain"/>
    <property type="match status" value="1"/>
</dbReference>
<evidence type="ECO:0000259" key="16">
    <source>
        <dbReference type="PROSITE" id="PS51449"/>
    </source>
</evidence>
<keyword evidence="6" id="KW-0808">Transferase</keyword>
<dbReference type="AlphaFoldDB" id="E1YLS7"/>
<evidence type="ECO:0000256" key="7">
    <source>
        <dbReference type="ARBA" id="ARBA00022691"/>
    </source>
</evidence>